<dbReference type="OrthoDB" id="6110133at2759"/>
<accession>A0A8S3S1R3</accession>
<sequence length="236" mass="27760">MSSEDYHNLPEFMQESGCKCKDHKKKFELYCSLQVKCIADEHQKCQDLKPLSDIFEKIKYSIADEHQKCQDLKPLSDIFEKIKYSASVQLLEKNLKNLKENYDTGITYMNTRISTINTQETKAVEEIRYIKKSINDYLNKLEQDILNDLQSKYVNQNLDMVTVVHQMEQRASQINEMLKHFTKKTQYATELQMYIGLREIEKTTSVTAKDMEDFRSRDHVIENNLEVHISAALRSI</sequence>
<proteinExistence type="predicted"/>
<gene>
    <name evidence="1" type="ORF">MEDL_28350</name>
</gene>
<keyword evidence="2" id="KW-1185">Reference proteome</keyword>
<protein>
    <submittedName>
        <fullName evidence="1">Uncharacterized protein</fullName>
    </submittedName>
</protein>
<organism evidence="1 2">
    <name type="scientific">Mytilus edulis</name>
    <name type="common">Blue mussel</name>
    <dbReference type="NCBI Taxonomy" id="6550"/>
    <lineage>
        <taxon>Eukaryota</taxon>
        <taxon>Metazoa</taxon>
        <taxon>Spiralia</taxon>
        <taxon>Lophotrochozoa</taxon>
        <taxon>Mollusca</taxon>
        <taxon>Bivalvia</taxon>
        <taxon>Autobranchia</taxon>
        <taxon>Pteriomorphia</taxon>
        <taxon>Mytilida</taxon>
        <taxon>Mytiloidea</taxon>
        <taxon>Mytilidae</taxon>
        <taxon>Mytilinae</taxon>
        <taxon>Mytilus</taxon>
    </lineage>
</organism>
<comment type="caution">
    <text evidence="1">The sequence shown here is derived from an EMBL/GenBank/DDBJ whole genome shotgun (WGS) entry which is preliminary data.</text>
</comment>
<evidence type="ECO:0000313" key="2">
    <source>
        <dbReference type="Proteomes" id="UP000683360"/>
    </source>
</evidence>
<evidence type="ECO:0000313" key="1">
    <source>
        <dbReference type="EMBL" id="CAG2214490.1"/>
    </source>
</evidence>
<reference evidence="1" key="1">
    <citation type="submission" date="2021-03" db="EMBL/GenBank/DDBJ databases">
        <authorList>
            <person name="Bekaert M."/>
        </authorList>
    </citation>
    <scope>NUCLEOTIDE SEQUENCE</scope>
</reference>
<dbReference type="AlphaFoldDB" id="A0A8S3S1R3"/>
<name>A0A8S3S1R3_MYTED</name>
<dbReference type="EMBL" id="CAJPWZ010001411">
    <property type="protein sequence ID" value="CAG2214490.1"/>
    <property type="molecule type" value="Genomic_DNA"/>
</dbReference>
<dbReference type="Proteomes" id="UP000683360">
    <property type="component" value="Unassembled WGS sequence"/>
</dbReference>